<feature type="compositionally biased region" description="Polar residues" evidence="1">
    <location>
        <begin position="363"/>
        <end position="372"/>
    </location>
</feature>
<dbReference type="STRING" id="559515.M4BHL4"/>
<feature type="compositionally biased region" description="Low complexity" evidence="1">
    <location>
        <begin position="263"/>
        <end position="273"/>
    </location>
</feature>
<dbReference type="EMBL" id="JH598261">
    <property type="status" value="NOT_ANNOTATED_CDS"/>
    <property type="molecule type" value="Genomic_DNA"/>
</dbReference>
<feature type="compositionally biased region" description="Gly residues" evidence="1">
    <location>
        <begin position="196"/>
        <end position="208"/>
    </location>
</feature>
<feature type="region of interest" description="Disordered" evidence="1">
    <location>
        <begin position="326"/>
        <end position="673"/>
    </location>
</feature>
<feature type="compositionally biased region" description="Polar residues" evidence="1">
    <location>
        <begin position="1018"/>
        <end position="1040"/>
    </location>
</feature>
<evidence type="ECO:0000256" key="1">
    <source>
        <dbReference type="SAM" id="MobiDB-lite"/>
    </source>
</evidence>
<evidence type="ECO:0000313" key="3">
    <source>
        <dbReference type="Proteomes" id="UP000011713"/>
    </source>
</evidence>
<feature type="region of interest" description="Disordered" evidence="1">
    <location>
        <begin position="127"/>
        <end position="273"/>
    </location>
</feature>
<feature type="compositionally biased region" description="Basic and acidic residues" evidence="1">
    <location>
        <begin position="157"/>
        <end position="176"/>
    </location>
</feature>
<dbReference type="OMA" id="QPEAPYF"/>
<dbReference type="VEuPathDB" id="FungiDB:HpaG805890"/>
<protein>
    <submittedName>
        <fullName evidence="2">Uncharacterized protein</fullName>
    </submittedName>
</protein>
<feature type="compositionally biased region" description="Polar residues" evidence="1">
    <location>
        <begin position="652"/>
        <end position="673"/>
    </location>
</feature>
<feature type="compositionally biased region" description="Low complexity" evidence="1">
    <location>
        <begin position="411"/>
        <end position="422"/>
    </location>
</feature>
<feature type="compositionally biased region" description="Low complexity" evidence="1">
    <location>
        <begin position="551"/>
        <end position="566"/>
    </location>
</feature>
<dbReference type="InParanoid" id="M4BHL4"/>
<sequence>MSKRDYFLQKGLQMKRLDEQITSSSTLKGGSASREVRPMRKGFFAVCHFPSVTLGVSWLTGDMFTFDQSTRQVTTYRELCPPGTPDSHIQEMIGQCKGDAQRMENIISELWEDYRGHGQDDAWATVSKKTTKKKHETSFQRSHSSQKTQNTQQQLQQDDHVDASHNGDALTRRSSERLPSGGHGSMRGRGTSSSRGGRGGRGGRGRGGAIVATTSSLHHSRVNDVDSPEMDDNCTDGTSSLNETSVQQSSKSNKDSKRERGVKAAAKATTPQPVAQAPPVVYPVLTGAWTKKLNVNAASSTPKTVAEPASTPALIQAFTTMSEAAEKETAPVIDSENATVTDTSDVVDLASPEKTTQQEKNSKKIPNSNTSEPGDGKAAVAERTETVETVSKMSSPQASPTKAVDEDTTKNLETTTETSNSNIGAGWGALDVSASTMNEWSSSTSTDTTEPKKSSTTNAWARSSPLLSPLASKEDVSSPKSPGARPVAVAESPKDTDVPRPSGSASTSPRPYLKMGKWDSAATPNLSLQFGSFSLSGMDTAEPTSPRGWASTTTTTTTSSNSGGNTVIKSSTTQSGWGTSNGSLEKTLSPDRSVQSRMQESTAMKAASSVPPGLSAESGRVTPTTGQSPRYAPSAPSPASLPKPDEVKRGTPTRTQTLPFQASGGSATQTKKTNIGYGAGLYQASYGQYSMDLARAAATSAPGQLSAGSGTPKGAVARGGTAQIESQSPPTRGQQSVIQTQQMPLQQPTQQQQQQIQQQSELKQIQQQQAQHQHQPQQSQSLQQTTAQLHQQAQAGMQQGYHYAPPPPPGMALPYNPYNYAGYYQGYGYYQNPQYSPRTQYPPRGSMPYGVEGPVPGFSNPPNMPYQDQHMMAQQHEYAGAVPQGFGEINAAYMQQPPMQQGGHHGHQNGPQSHGKGRSASAAGGVGAPQAHGQHGIAVMQGYQNGGRDHASPPVPNASAAMTGSYGQHYGWAGNYGAQPVGGWGHMMPQGYQQSPSQQQQQAQQQQPNAHQQSYHQYGNSGVQAGNTSNDVNQSRWSSS</sequence>
<reference evidence="3" key="1">
    <citation type="journal article" date="2010" name="Science">
        <title>Signatures of adaptation to obligate biotrophy in the Hyaloperonospora arabidopsidis genome.</title>
        <authorList>
            <person name="Baxter L."/>
            <person name="Tripathy S."/>
            <person name="Ishaque N."/>
            <person name="Boot N."/>
            <person name="Cabral A."/>
            <person name="Kemen E."/>
            <person name="Thines M."/>
            <person name="Ah-Fong A."/>
            <person name="Anderson R."/>
            <person name="Badejoko W."/>
            <person name="Bittner-Eddy P."/>
            <person name="Boore J.L."/>
            <person name="Chibucos M.C."/>
            <person name="Coates M."/>
            <person name="Dehal P."/>
            <person name="Delehaunty K."/>
            <person name="Dong S."/>
            <person name="Downton P."/>
            <person name="Dumas B."/>
            <person name="Fabro G."/>
            <person name="Fronick C."/>
            <person name="Fuerstenberg S.I."/>
            <person name="Fulton L."/>
            <person name="Gaulin E."/>
            <person name="Govers F."/>
            <person name="Hughes L."/>
            <person name="Humphray S."/>
            <person name="Jiang R.H."/>
            <person name="Judelson H."/>
            <person name="Kamoun S."/>
            <person name="Kyung K."/>
            <person name="Meijer H."/>
            <person name="Minx P."/>
            <person name="Morris P."/>
            <person name="Nelson J."/>
            <person name="Phuntumart V."/>
            <person name="Qutob D."/>
            <person name="Rehmany A."/>
            <person name="Rougon-Cardoso A."/>
            <person name="Ryden P."/>
            <person name="Torto-Alalibo T."/>
            <person name="Studholme D."/>
            <person name="Wang Y."/>
            <person name="Win J."/>
            <person name="Wood J."/>
            <person name="Clifton S.W."/>
            <person name="Rogers J."/>
            <person name="Van den Ackerveken G."/>
            <person name="Jones J.D."/>
            <person name="McDowell J.M."/>
            <person name="Beynon J."/>
            <person name="Tyler B.M."/>
        </authorList>
    </citation>
    <scope>NUCLEOTIDE SEQUENCE [LARGE SCALE GENOMIC DNA]</scope>
    <source>
        <strain evidence="3">Emoy2</strain>
    </source>
</reference>
<feature type="compositionally biased region" description="Low complexity" evidence="1">
    <location>
        <begin position="526"/>
        <end position="537"/>
    </location>
</feature>
<dbReference type="HOGENOM" id="CLU_300824_0_0_1"/>
<reference evidence="2" key="2">
    <citation type="submission" date="2015-06" db="UniProtKB">
        <authorList>
            <consortium name="EnsemblProtists"/>
        </authorList>
    </citation>
    <scope>IDENTIFICATION</scope>
    <source>
        <strain evidence="2">Emoy2</strain>
    </source>
</reference>
<keyword evidence="3" id="KW-1185">Reference proteome</keyword>
<name>M4BHL4_HYAAE</name>
<feature type="compositionally biased region" description="Polar residues" evidence="1">
    <location>
        <begin position="235"/>
        <end position="251"/>
    </location>
</feature>
<feature type="compositionally biased region" description="Polar residues" evidence="1">
    <location>
        <begin position="567"/>
        <end position="602"/>
    </location>
</feature>
<feature type="compositionally biased region" description="Polar residues" evidence="1">
    <location>
        <begin position="387"/>
        <end position="400"/>
    </location>
</feature>
<feature type="compositionally biased region" description="Low complexity" evidence="1">
    <location>
        <begin position="738"/>
        <end position="803"/>
    </location>
</feature>
<feature type="compositionally biased region" description="Low complexity" evidence="1">
    <location>
        <begin position="146"/>
        <end position="156"/>
    </location>
</feature>
<proteinExistence type="predicted"/>
<feature type="compositionally biased region" description="Basic and acidic residues" evidence="1">
    <location>
        <begin position="252"/>
        <end position="262"/>
    </location>
</feature>
<dbReference type="EnsemblProtists" id="HpaT805890">
    <property type="protein sequence ID" value="HpaP805890"/>
    <property type="gene ID" value="HpaG805890"/>
</dbReference>
<feature type="region of interest" description="Disordered" evidence="1">
    <location>
        <begin position="897"/>
        <end position="931"/>
    </location>
</feature>
<dbReference type="AlphaFoldDB" id="M4BHL4"/>
<feature type="region of interest" description="Disordered" evidence="1">
    <location>
        <begin position="987"/>
        <end position="1040"/>
    </location>
</feature>
<accession>M4BHL4</accession>
<feature type="region of interest" description="Disordered" evidence="1">
    <location>
        <begin position="702"/>
        <end position="805"/>
    </location>
</feature>
<feature type="compositionally biased region" description="Polar residues" evidence="1">
    <location>
        <begin position="723"/>
        <end position="737"/>
    </location>
</feature>
<dbReference type="Proteomes" id="UP000011713">
    <property type="component" value="Unassembled WGS sequence"/>
</dbReference>
<dbReference type="eggNOG" id="ENOG502QTMG">
    <property type="taxonomic scope" value="Eukaryota"/>
</dbReference>
<evidence type="ECO:0000313" key="2">
    <source>
        <dbReference type="EnsemblProtists" id="HpaP805890"/>
    </source>
</evidence>
<feature type="compositionally biased region" description="Low complexity" evidence="1">
    <location>
        <begin position="989"/>
        <end position="1017"/>
    </location>
</feature>
<organism evidence="2 3">
    <name type="scientific">Hyaloperonospora arabidopsidis (strain Emoy2)</name>
    <name type="common">Downy mildew agent</name>
    <name type="synonym">Peronospora arabidopsidis</name>
    <dbReference type="NCBI Taxonomy" id="559515"/>
    <lineage>
        <taxon>Eukaryota</taxon>
        <taxon>Sar</taxon>
        <taxon>Stramenopiles</taxon>
        <taxon>Oomycota</taxon>
        <taxon>Peronosporomycetes</taxon>
        <taxon>Peronosporales</taxon>
        <taxon>Peronosporaceae</taxon>
        <taxon>Hyaloperonospora</taxon>
    </lineage>
</organism>